<feature type="transmembrane region" description="Helical" evidence="1">
    <location>
        <begin position="133"/>
        <end position="154"/>
    </location>
</feature>
<evidence type="ECO:0000259" key="2">
    <source>
        <dbReference type="Pfam" id="PF10328"/>
    </source>
</evidence>
<dbReference type="Pfam" id="PF10328">
    <property type="entry name" value="7TM_GPCR_Srx"/>
    <property type="match status" value="1"/>
</dbReference>
<keyword evidence="1" id="KW-0812">Transmembrane</keyword>
<gene>
    <name evidence="3" type="ORF">CAEBREN_05576</name>
</gene>
<name>G0MCZ1_CAEBE</name>
<accession>G0MCZ1</accession>
<sequence>MSLLDEFLYAQFSTPSVRTVSAIMLIVVSSVGSIMNLLNFTAIIFRVPKRDGFLKICGLNSFGNIIVCVGYLAFPVPCLLIEGYPDHWLNAIMGQLIGWFGWSIAPLSQILLASNRITAVFFPYLHMKNWRFCPTNIGISSALLVAVFLFFVLLPEDCHYLFNRDYLGWIGEVSPCTAVAQDIFLTSMVTIAVATTFCSVLLFLKLIVNSPERKVSNAQLLQRHRKNRRMIIQALVQSFLIIVDSLNSTITYNMFPNLFFQFITLSFSMVFLRTIEGFVVFSINNTVNVEVKKMVGIRNLVQVGRTIMVQKGSISAGHRNVMR</sequence>
<evidence type="ECO:0000313" key="4">
    <source>
        <dbReference type="Proteomes" id="UP000008068"/>
    </source>
</evidence>
<reference evidence="4" key="1">
    <citation type="submission" date="2011-07" db="EMBL/GenBank/DDBJ databases">
        <authorList>
            <consortium name="Caenorhabditis brenneri Sequencing and Analysis Consortium"/>
            <person name="Wilson R.K."/>
        </authorList>
    </citation>
    <scope>NUCLEOTIDE SEQUENCE [LARGE SCALE GENOMIC DNA]</scope>
    <source>
        <strain evidence="4">PB2801</strain>
    </source>
</reference>
<dbReference type="AlphaFoldDB" id="G0MCZ1"/>
<dbReference type="PANTHER" id="PTHR47754">
    <property type="entry name" value="SERPENTINE RECEPTOR, CLASS X-RELATED"/>
    <property type="match status" value="1"/>
</dbReference>
<feature type="domain" description="7TM GPCR serpentine receptor class x (Srx)" evidence="2">
    <location>
        <begin position="26"/>
        <end position="284"/>
    </location>
</feature>
<keyword evidence="1" id="KW-1133">Transmembrane helix</keyword>
<keyword evidence="4" id="KW-1185">Reference proteome</keyword>
<proteinExistence type="predicted"/>
<organism evidence="4">
    <name type="scientific">Caenorhabditis brenneri</name>
    <name type="common">Nematode worm</name>
    <dbReference type="NCBI Taxonomy" id="135651"/>
    <lineage>
        <taxon>Eukaryota</taxon>
        <taxon>Metazoa</taxon>
        <taxon>Ecdysozoa</taxon>
        <taxon>Nematoda</taxon>
        <taxon>Chromadorea</taxon>
        <taxon>Rhabditida</taxon>
        <taxon>Rhabditina</taxon>
        <taxon>Rhabditomorpha</taxon>
        <taxon>Rhabditoidea</taxon>
        <taxon>Rhabditidae</taxon>
        <taxon>Peloderinae</taxon>
        <taxon>Caenorhabditis</taxon>
    </lineage>
</organism>
<dbReference type="PANTHER" id="PTHR47754:SF1">
    <property type="entry name" value="7TM GPCR SERPENTINE RECEPTOR CLASS X (SRX) DOMAIN-CONTAINING PROTEIN"/>
    <property type="match status" value="1"/>
</dbReference>
<feature type="transmembrane region" description="Helical" evidence="1">
    <location>
        <begin position="258"/>
        <end position="283"/>
    </location>
</feature>
<dbReference type="InParanoid" id="G0MCZ1"/>
<dbReference type="InterPro" id="IPR019430">
    <property type="entry name" value="7TM_GPCR_serpentine_rcpt_Srx"/>
</dbReference>
<feature type="transmembrane region" description="Helical" evidence="1">
    <location>
        <begin position="57"/>
        <end position="76"/>
    </location>
</feature>
<dbReference type="HOGENOM" id="CLU_070417_0_0_1"/>
<evidence type="ECO:0000313" key="3">
    <source>
        <dbReference type="EMBL" id="EGT49742.1"/>
    </source>
</evidence>
<feature type="transmembrane region" description="Helical" evidence="1">
    <location>
        <begin position="88"/>
        <end position="112"/>
    </location>
</feature>
<evidence type="ECO:0000256" key="1">
    <source>
        <dbReference type="SAM" id="Phobius"/>
    </source>
</evidence>
<dbReference type="EMBL" id="GL379790">
    <property type="protein sequence ID" value="EGT49742.1"/>
    <property type="molecule type" value="Genomic_DNA"/>
</dbReference>
<protein>
    <recommendedName>
        <fullName evidence="2">7TM GPCR serpentine receptor class x (Srx) domain-containing protein</fullName>
    </recommendedName>
</protein>
<feature type="transmembrane region" description="Helical" evidence="1">
    <location>
        <begin position="229"/>
        <end position="246"/>
    </location>
</feature>
<keyword evidence="1" id="KW-0472">Membrane</keyword>
<feature type="transmembrane region" description="Helical" evidence="1">
    <location>
        <begin position="183"/>
        <end position="208"/>
    </location>
</feature>
<dbReference type="OMA" id="RRMIIQA"/>
<feature type="transmembrane region" description="Helical" evidence="1">
    <location>
        <begin position="20"/>
        <end position="45"/>
    </location>
</feature>
<dbReference type="eggNOG" id="ENOG502T3PX">
    <property type="taxonomic scope" value="Eukaryota"/>
</dbReference>
<dbReference type="OrthoDB" id="5829032at2759"/>
<dbReference type="FunCoup" id="G0MCZ1">
    <property type="interactions" value="2"/>
</dbReference>
<dbReference type="Proteomes" id="UP000008068">
    <property type="component" value="Unassembled WGS sequence"/>
</dbReference>